<dbReference type="GO" id="GO:0009289">
    <property type="term" value="C:pilus"/>
    <property type="evidence" value="ECO:0007669"/>
    <property type="project" value="InterPro"/>
</dbReference>
<dbReference type="SUPFAM" id="SSF49401">
    <property type="entry name" value="Bacterial adhesins"/>
    <property type="match status" value="1"/>
</dbReference>
<keyword evidence="1" id="KW-0732">Signal</keyword>
<dbReference type="InterPro" id="IPR008966">
    <property type="entry name" value="Adhesion_dom_sf"/>
</dbReference>
<proteinExistence type="predicted"/>
<dbReference type="InterPro" id="IPR036937">
    <property type="entry name" value="Adhesion_dom_fimbrial_sf"/>
</dbReference>
<feature type="chain" id="PRO_5041201900" evidence="1">
    <location>
        <begin position="24"/>
        <end position="67"/>
    </location>
</feature>
<dbReference type="PROSITE" id="PS51257">
    <property type="entry name" value="PROKAR_LIPOPROTEIN"/>
    <property type="match status" value="1"/>
</dbReference>
<feature type="signal peptide" evidence="1">
    <location>
        <begin position="1"/>
        <end position="23"/>
    </location>
</feature>
<dbReference type="RefSeq" id="WP_424955504.1">
    <property type="nucleotide sequence ID" value="NZ_JAOCAP010000090.1"/>
</dbReference>
<dbReference type="GO" id="GO:0007155">
    <property type="term" value="P:cell adhesion"/>
    <property type="evidence" value="ECO:0007669"/>
    <property type="project" value="InterPro"/>
</dbReference>
<name>A0AA42PVQ9_9ENTR</name>
<gene>
    <name evidence="2" type="ORF">N5C39_25385</name>
</gene>
<reference evidence="2" key="1">
    <citation type="submission" date="2022-09" db="EMBL/GenBank/DDBJ databases">
        <title>Intensive care unit water sources are persistently colonized with multi-drug resistant bacteria and are the site of extensive horizontal gene transfer of antibiotic resistance genes.</title>
        <authorList>
            <person name="Diorio-Toth L."/>
        </authorList>
    </citation>
    <scope>NUCLEOTIDE SEQUENCE</scope>
    <source>
        <strain evidence="2">GD03936</strain>
    </source>
</reference>
<evidence type="ECO:0000256" key="1">
    <source>
        <dbReference type="SAM" id="SignalP"/>
    </source>
</evidence>
<sequence>MKLKKISTIVSLSLIMACSTAMAAPATDSQGHGTVTFKGAIIEAPCSIAADSVDQTVQLGQVSSAAL</sequence>
<feature type="non-terminal residue" evidence="2">
    <location>
        <position position="67"/>
    </location>
</feature>
<comment type="caution">
    <text evidence="2">The sequence shown here is derived from an EMBL/GenBank/DDBJ whole genome shotgun (WGS) entry which is preliminary data.</text>
</comment>
<evidence type="ECO:0000313" key="2">
    <source>
        <dbReference type="EMBL" id="MDH1321666.1"/>
    </source>
</evidence>
<protein>
    <submittedName>
        <fullName evidence="2">Type 1 fimbrial protein</fullName>
    </submittedName>
</protein>
<dbReference type="Proteomes" id="UP001158416">
    <property type="component" value="Unassembled WGS sequence"/>
</dbReference>
<accession>A0AA42PVQ9</accession>
<dbReference type="EMBL" id="JAOCAP010000090">
    <property type="protein sequence ID" value="MDH1321666.1"/>
    <property type="molecule type" value="Genomic_DNA"/>
</dbReference>
<dbReference type="Gene3D" id="2.60.40.1090">
    <property type="entry name" value="Fimbrial-type adhesion domain"/>
    <property type="match status" value="1"/>
</dbReference>
<organism evidence="2 3">
    <name type="scientific">Enterobacter bugandensis</name>
    <dbReference type="NCBI Taxonomy" id="881260"/>
    <lineage>
        <taxon>Bacteria</taxon>
        <taxon>Pseudomonadati</taxon>
        <taxon>Pseudomonadota</taxon>
        <taxon>Gammaproteobacteria</taxon>
        <taxon>Enterobacterales</taxon>
        <taxon>Enterobacteriaceae</taxon>
        <taxon>Enterobacter</taxon>
    </lineage>
</organism>
<dbReference type="AlphaFoldDB" id="A0AA42PVQ9"/>
<evidence type="ECO:0000313" key="3">
    <source>
        <dbReference type="Proteomes" id="UP001158416"/>
    </source>
</evidence>